<dbReference type="InterPro" id="IPR034154">
    <property type="entry name" value="TOPRIM_DnaG/twinkle"/>
</dbReference>
<dbReference type="InterPro" id="IPR024385">
    <property type="entry name" value="DUF3854"/>
</dbReference>
<dbReference type="EMBL" id="LNQR01000128">
    <property type="protein sequence ID" value="KWT75954.1"/>
    <property type="molecule type" value="Genomic_DNA"/>
</dbReference>
<name>A0ABR5SCL6_9BACT</name>
<keyword evidence="3" id="KW-1185">Reference proteome</keyword>
<dbReference type="Pfam" id="PF12965">
    <property type="entry name" value="DUF3854"/>
    <property type="match status" value="1"/>
</dbReference>
<comment type="caution">
    <text evidence="2">The sequence shown here is derived from an EMBL/GenBank/DDBJ whole genome shotgun (WGS) entry which is preliminary data.</text>
</comment>
<accession>A0ABR5SCL6</accession>
<dbReference type="CDD" id="cd01029">
    <property type="entry name" value="TOPRIM_primases"/>
    <property type="match status" value="1"/>
</dbReference>
<protein>
    <recommendedName>
        <fullName evidence="1">DUF3854 domain-containing protein</fullName>
    </recommendedName>
</protein>
<organism evidence="2 3">
    <name type="scientific">Candidatus Magnetominusculus xianensis</name>
    <dbReference type="NCBI Taxonomy" id="1748249"/>
    <lineage>
        <taxon>Bacteria</taxon>
        <taxon>Pseudomonadati</taxon>
        <taxon>Nitrospirota</taxon>
        <taxon>Nitrospiria</taxon>
        <taxon>Nitrospirales</taxon>
        <taxon>Nitrospiraceae</taxon>
        <taxon>Candidatus Magnetominusculus</taxon>
    </lineage>
</organism>
<feature type="domain" description="DUF3854" evidence="1">
    <location>
        <begin position="125"/>
        <end position="240"/>
    </location>
</feature>
<sequence>MVKYNKYSSFVNSHGEQDELVKAAVDDIITSGLTPETLEAAQVRIFNRDATTLCISLNRDKLEGKYFNNPYKLVEFPYFHENRGIAHSRFKLFPAANKKGGGTIKYLHPNGVPSTPYILPGVWEVKDKAHKPVWFTEGEKKTLKLLQHDKYAIGLPGVWSYKENTTDGISVLSTELAQFNWQGRTVFFAFDSDLWVNPQVLFALYELAARLFGKGAIVKIALWSQMEGKGVDDYLVGKEQQRQKAEDVLAAMEANAILFEDFICPEHEDAVIRALTVAELPHLKQQRLIKVVAKKIGVDKKTLLTEISVRQREDVVDDEVTFTDEQVVQAMALLKSPDLV</sequence>
<evidence type="ECO:0000313" key="3">
    <source>
        <dbReference type="Proteomes" id="UP000060487"/>
    </source>
</evidence>
<gene>
    <name evidence="2" type="ORF">ASN18_3195</name>
</gene>
<dbReference type="Proteomes" id="UP000060487">
    <property type="component" value="Unassembled WGS sequence"/>
</dbReference>
<reference evidence="2 3" key="1">
    <citation type="submission" date="2015-11" db="EMBL/GenBank/DDBJ databases">
        <authorList>
            <person name="Lin W."/>
        </authorList>
    </citation>
    <scope>NUCLEOTIDE SEQUENCE [LARGE SCALE GENOMIC DNA]</scope>
    <source>
        <strain evidence="2 3">HCH-1</strain>
    </source>
</reference>
<evidence type="ECO:0000259" key="1">
    <source>
        <dbReference type="Pfam" id="PF12965"/>
    </source>
</evidence>
<proteinExistence type="predicted"/>
<evidence type="ECO:0000313" key="2">
    <source>
        <dbReference type="EMBL" id="KWT75954.1"/>
    </source>
</evidence>
<dbReference type="RefSeq" id="WP_085053798.1">
    <property type="nucleotide sequence ID" value="NZ_LNQR01000128.1"/>
</dbReference>